<evidence type="ECO:0000313" key="8">
    <source>
        <dbReference type="EMBL" id="ABD69309.1"/>
    </source>
</evidence>
<evidence type="ECO:0000256" key="5">
    <source>
        <dbReference type="SAM" id="MobiDB-lite"/>
    </source>
</evidence>
<feature type="chain" id="PRO_5004200983" evidence="6">
    <location>
        <begin position="30"/>
        <end position="511"/>
    </location>
</feature>
<gene>
    <name evidence="8" type="ordered locus">Rfer_1577</name>
</gene>
<keyword evidence="4" id="KW-0106">Calcium</keyword>
<dbReference type="InterPro" id="IPR023828">
    <property type="entry name" value="Peptidase_S8_Ser-AS"/>
</dbReference>
<dbReference type="CDD" id="cd04056">
    <property type="entry name" value="Peptidases_S53"/>
    <property type="match status" value="1"/>
</dbReference>
<dbReference type="AlphaFoldDB" id="Q21Y44"/>
<dbReference type="HOGENOM" id="CLU_012501_3_0_4"/>
<evidence type="ECO:0000259" key="7">
    <source>
        <dbReference type="PROSITE" id="PS51695"/>
    </source>
</evidence>
<dbReference type="InterPro" id="IPR036852">
    <property type="entry name" value="Peptidase_S8/S53_dom_sf"/>
</dbReference>
<dbReference type="SUPFAM" id="SSF52743">
    <property type="entry name" value="Subtilisin-like"/>
    <property type="match status" value="1"/>
</dbReference>
<dbReference type="STRING" id="338969.Rfer_1577"/>
<feature type="binding site" evidence="4">
    <location>
        <position position="471"/>
    </location>
    <ligand>
        <name>Ca(2+)</name>
        <dbReference type="ChEBI" id="CHEBI:29108"/>
    </ligand>
</feature>
<feature type="signal peptide" evidence="6">
    <location>
        <begin position="1"/>
        <end position="29"/>
    </location>
</feature>
<evidence type="ECO:0000256" key="1">
    <source>
        <dbReference type="ARBA" id="ARBA00022670"/>
    </source>
</evidence>
<dbReference type="eggNOG" id="COG4934">
    <property type="taxonomic scope" value="Bacteria"/>
</dbReference>
<feature type="domain" description="Peptidase S53" evidence="7">
    <location>
        <begin position="144"/>
        <end position="510"/>
    </location>
</feature>
<feature type="binding site" evidence="4">
    <location>
        <position position="490"/>
    </location>
    <ligand>
        <name>Ca(2+)</name>
        <dbReference type="ChEBI" id="CHEBI:29108"/>
    </ligand>
</feature>
<dbReference type="Gene3D" id="3.40.50.200">
    <property type="entry name" value="Peptidase S8/S53 domain"/>
    <property type="match status" value="1"/>
</dbReference>
<proteinExistence type="predicted"/>
<keyword evidence="2 4" id="KW-0378">Hydrolase</keyword>
<sequence length="511" mass="52050">MNADQTSLHQPKRLVLPALCLCLVATLSACGGGSDISTADAAPTPPSVMLAAASHAATVEAQPAFHRMPVAASEPSNTDSDGRGMSAYHAPDLVRTPSEFSGLSTRGLTDEGAEKYRSERRSQTPSSGSDGVATPAATGTTSVVYTPAQIRAAYNLPLTSGATAANLGAGQTIYIVDAYNHPNVVKDLNTFSTKFGLPTCTQVAIPTGSTSLPAASKTSCAISVLYSTSSGAMTSTAPAYNAGWAEEIALDTQWAHAIAPLARIVLIEAGSASLTALDGAVILANRFGAGAVSMSFAAAEGSWVNQSTYSTSLFSTNGMSYFAATGDAGTAVNWPAVVPTVVGVGGTSLSYTSSSRSEKTWSGTGGGISAYVAMPAYQTGLRIPGEPSVPKRAAGDVAMDADPYTGVYVAFTAPATTQTSWYAFGGTSLATPMWAAAVTVANANRAVYGYGTLSAPHARLYPLVSTSDFYDITLGANGTCISCYASAGYDTPTGLGSILASNLLAYLSNNP</sequence>
<feature type="active site" description="Charge relay system" evidence="4">
    <location>
        <position position="247"/>
    </location>
</feature>
<keyword evidence="6" id="KW-0732">Signal</keyword>
<dbReference type="GO" id="GO:0046872">
    <property type="term" value="F:metal ion binding"/>
    <property type="evidence" value="ECO:0007669"/>
    <property type="project" value="UniProtKB-UniRule"/>
</dbReference>
<dbReference type="KEGG" id="rfr:Rfer_1577"/>
<organism evidence="8 9">
    <name type="scientific">Albidiferax ferrireducens (strain ATCC BAA-621 / DSM 15236 / T118)</name>
    <name type="common">Rhodoferax ferrireducens</name>
    <dbReference type="NCBI Taxonomy" id="338969"/>
    <lineage>
        <taxon>Bacteria</taxon>
        <taxon>Pseudomonadati</taxon>
        <taxon>Pseudomonadota</taxon>
        <taxon>Betaproteobacteria</taxon>
        <taxon>Burkholderiales</taxon>
        <taxon>Comamonadaceae</taxon>
        <taxon>Rhodoferax</taxon>
    </lineage>
</organism>
<feature type="active site" description="Charge relay system" evidence="4">
    <location>
        <position position="251"/>
    </location>
</feature>
<feature type="compositionally biased region" description="Polar residues" evidence="5">
    <location>
        <begin position="98"/>
        <end position="107"/>
    </location>
</feature>
<reference evidence="9" key="1">
    <citation type="submission" date="2006-02" db="EMBL/GenBank/DDBJ databases">
        <title>Complete sequence of chromosome of Rhodoferax ferrireducens DSM 15236.</title>
        <authorList>
            <person name="Copeland A."/>
            <person name="Lucas S."/>
            <person name="Lapidus A."/>
            <person name="Barry K."/>
            <person name="Detter J.C."/>
            <person name="Glavina del Rio T."/>
            <person name="Hammon N."/>
            <person name="Israni S."/>
            <person name="Pitluck S."/>
            <person name="Brettin T."/>
            <person name="Bruce D."/>
            <person name="Han C."/>
            <person name="Tapia R."/>
            <person name="Gilna P."/>
            <person name="Kiss H."/>
            <person name="Schmutz J."/>
            <person name="Larimer F."/>
            <person name="Land M."/>
            <person name="Kyrpides N."/>
            <person name="Ivanova N."/>
            <person name="Richardson P."/>
        </authorList>
    </citation>
    <scope>NUCLEOTIDE SEQUENCE [LARGE SCALE GENOMIC DNA]</scope>
    <source>
        <strain evidence="9">ATCC BAA-621 / DSM 15236 / T118</strain>
    </source>
</reference>
<feature type="binding site" evidence="4">
    <location>
        <position position="488"/>
    </location>
    <ligand>
        <name>Ca(2+)</name>
        <dbReference type="ChEBI" id="CHEBI:29108"/>
    </ligand>
</feature>
<dbReference type="PROSITE" id="PS00138">
    <property type="entry name" value="SUBTILASE_SER"/>
    <property type="match status" value="1"/>
</dbReference>
<dbReference type="GO" id="GO:0008240">
    <property type="term" value="F:tripeptidyl-peptidase activity"/>
    <property type="evidence" value="ECO:0007669"/>
    <property type="project" value="TreeGrafter"/>
</dbReference>
<evidence type="ECO:0000256" key="3">
    <source>
        <dbReference type="ARBA" id="ARBA00022825"/>
    </source>
</evidence>
<dbReference type="GO" id="GO:0006508">
    <property type="term" value="P:proteolysis"/>
    <property type="evidence" value="ECO:0007669"/>
    <property type="project" value="UniProtKB-KW"/>
</dbReference>
<feature type="binding site" evidence="4">
    <location>
        <position position="472"/>
    </location>
    <ligand>
        <name>Ca(2+)</name>
        <dbReference type="ChEBI" id="CHEBI:29108"/>
    </ligand>
</feature>
<dbReference type="GO" id="GO:0004252">
    <property type="term" value="F:serine-type endopeptidase activity"/>
    <property type="evidence" value="ECO:0007669"/>
    <property type="project" value="UniProtKB-UniRule"/>
</dbReference>
<feature type="compositionally biased region" description="Basic and acidic residues" evidence="5">
    <location>
        <begin position="108"/>
        <end position="122"/>
    </location>
</feature>
<dbReference type="PROSITE" id="PS51695">
    <property type="entry name" value="SEDOLISIN"/>
    <property type="match status" value="1"/>
</dbReference>
<evidence type="ECO:0000256" key="6">
    <source>
        <dbReference type="SAM" id="SignalP"/>
    </source>
</evidence>
<name>Q21Y44_ALBFT</name>
<evidence type="ECO:0000256" key="4">
    <source>
        <dbReference type="PROSITE-ProRule" id="PRU01032"/>
    </source>
</evidence>
<keyword evidence="4" id="KW-0479">Metal-binding</keyword>
<evidence type="ECO:0000256" key="2">
    <source>
        <dbReference type="ARBA" id="ARBA00022801"/>
    </source>
</evidence>
<dbReference type="EMBL" id="CP000267">
    <property type="protein sequence ID" value="ABD69309.1"/>
    <property type="molecule type" value="Genomic_DNA"/>
</dbReference>
<dbReference type="PANTHER" id="PTHR14218">
    <property type="entry name" value="PROTEASE S8 TRIPEPTIDYL PEPTIDASE I CLN2"/>
    <property type="match status" value="1"/>
</dbReference>
<protein>
    <submittedName>
        <fullName evidence="8">Physarolisin II. Serine peptidase. MEROPS family S53</fullName>
    </submittedName>
</protein>
<accession>Q21Y44</accession>
<comment type="cofactor">
    <cofactor evidence="4">
        <name>Ca(2+)</name>
        <dbReference type="ChEBI" id="CHEBI:29108"/>
    </cofactor>
    <text evidence="4">Binds 1 Ca(2+) ion per subunit.</text>
</comment>
<dbReference type="RefSeq" id="WP_011463877.1">
    <property type="nucleotide sequence ID" value="NC_007908.1"/>
</dbReference>
<dbReference type="Proteomes" id="UP000008332">
    <property type="component" value="Chromosome"/>
</dbReference>
<keyword evidence="1 4" id="KW-0645">Protease</keyword>
<feature type="active site" description="Charge relay system" evidence="4">
    <location>
        <position position="428"/>
    </location>
</feature>
<keyword evidence="9" id="KW-1185">Reference proteome</keyword>
<feature type="region of interest" description="Disordered" evidence="5">
    <location>
        <begin position="71"/>
        <end position="137"/>
    </location>
</feature>
<evidence type="ECO:0000313" key="9">
    <source>
        <dbReference type="Proteomes" id="UP000008332"/>
    </source>
</evidence>
<keyword evidence="3 4" id="KW-0720">Serine protease</keyword>
<dbReference type="InterPro" id="IPR030400">
    <property type="entry name" value="Sedolisin_dom"/>
</dbReference>
<dbReference type="PANTHER" id="PTHR14218:SF15">
    <property type="entry name" value="TRIPEPTIDYL-PEPTIDASE 1"/>
    <property type="match status" value="1"/>
</dbReference>
<dbReference type="InterPro" id="IPR050819">
    <property type="entry name" value="Tripeptidyl-peptidase_I"/>
</dbReference>